<dbReference type="STRING" id="871325.SAMN05444349_11882"/>
<dbReference type="EMBL" id="FQVD01000018">
    <property type="protein sequence ID" value="SHF40691.1"/>
    <property type="molecule type" value="Genomic_DNA"/>
</dbReference>
<organism evidence="1 2">
    <name type="scientific">Bacteroides faecichinchillae</name>
    <dbReference type="NCBI Taxonomy" id="871325"/>
    <lineage>
        <taxon>Bacteria</taxon>
        <taxon>Pseudomonadati</taxon>
        <taxon>Bacteroidota</taxon>
        <taxon>Bacteroidia</taxon>
        <taxon>Bacteroidales</taxon>
        <taxon>Bacteroidaceae</taxon>
        <taxon>Bacteroides</taxon>
    </lineage>
</organism>
<sequence>MFGCAGGATGLAELLLVNLSDVQSITITNNEVTALTLVANAKAVPVDCYKNSVKMIDAIRQLDGATGLEQSVTVTVYDKTVDGANIIEALLNGKFIAFGKLRELGAIKVAGASAGLESSASDSDTSSNGGFMTITLKTPDGSKGDSPTVCSSSVWSYLVANKLNV</sequence>
<gene>
    <name evidence="1" type="ORF">SAMN05444349_11882</name>
</gene>
<accession>A0A1M5BDU0</accession>
<proteinExistence type="predicted"/>
<keyword evidence="2" id="KW-1185">Reference proteome</keyword>
<evidence type="ECO:0000313" key="2">
    <source>
        <dbReference type="Proteomes" id="UP000184436"/>
    </source>
</evidence>
<reference evidence="1 2" key="1">
    <citation type="submission" date="2016-11" db="EMBL/GenBank/DDBJ databases">
        <authorList>
            <person name="Jaros S."/>
            <person name="Januszkiewicz K."/>
            <person name="Wedrychowicz H."/>
        </authorList>
    </citation>
    <scope>NUCLEOTIDE SEQUENCE [LARGE SCALE GENOMIC DNA]</scope>
    <source>
        <strain evidence="1 2">DSM 26883</strain>
    </source>
</reference>
<dbReference type="AlphaFoldDB" id="A0A1M5BDU0"/>
<dbReference type="Proteomes" id="UP000184436">
    <property type="component" value="Unassembled WGS sequence"/>
</dbReference>
<name>A0A1M5BDU0_9BACE</name>
<evidence type="ECO:0000313" key="1">
    <source>
        <dbReference type="EMBL" id="SHF40691.1"/>
    </source>
</evidence>
<protein>
    <submittedName>
        <fullName evidence="1">Uncharacterized protein</fullName>
    </submittedName>
</protein>